<dbReference type="Pfam" id="PF00149">
    <property type="entry name" value="Metallophos"/>
    <property type="match status" value="1"/>
</dbReference>
<reference evidence="2 3" key="1">
    <citation type="submission" date="2016-10" db="EMBL/GenBank/DDBJ databases">
        <authorList>
            <person name="de Groot N.N."/>
        </authorList>
    </citation>
    <scope>NUCLEOTIDE SEQUENCE [LARGE SCALE GENOMIC DNA]</scope>
    <source>
        <strain evidence="2 3">NLAE-zl-G339</strain>
    </source>
</reference>
<dbReference type="Gene3D" id="3.60.21.10">
    <property type="match status" value="1"/>
</dbReference>
<gene>
    <name evidence="2" type="ORF">SAMN04487924_110157</name>
</gene>
<dbReference type="Proteomes" id="UP000183040">
    <property type="component" value="Unassembled WGS sequence"/>
</dbReference>
<dbReference type="SUPFAM" id="SSF56300">
    <property type="entry name" value="Metallo-dependent phosphatases"/>
    <property type="match status" value="1"/>
</dbReference>
<evidence type="ECO:0000259" key="1">
    <source>
        <dbReference type="Pfam" id="PF00149"/>
    </source>
</evidence>
<evidence type="ECO:0000313" key="2">
    <source>
        <dbReference type="EMBL" id="SEA67141.1"/>
    </source>
</evidence>
<protein>
    <submittedName>
        <fullName evidence="2">Calcineurin-like phosphoesterase</fullName>
    </submittedName>
</protein>
<dbReference type="InterPro" id="IPR029052">
    <property type="entry name" value="Metallo-depent_PP-like"/>
</dbReference>
<dbReference type="RefSeq" id="WP_074706362.1">
    <property type="nucleotide sequence ID" value="NZ_FNRP01000010.1"/>
</dbReference>
<dbReference type="EMBL" id="FNRP01000010">
    <property type="protein sequence ID" value="SEA67141.1"/>
    <property type="molecule type" value="Genomic_DNA"/>
</dbReference>
<accession>A0A1H4D3G9</accession>
<name>A0A1H4D3G9_9BACE</name>
<organism evidence="2 3">
    <name type="scientific">Bacteroides xylanisolvens</name>
    <dbReference type="NCBI Taxonomy" id="371601"/>
    <lineage>
        <taxon>Bacteria</taxon>
        <taxon>Pseudomonadati</taxon>
        <taxon>Bacteroidota</taxon>
        <taxon>Bacteroidia</taxon>
        <taxon>Bacteroidales</taxon>
        <taxon>Bacteroidaceae</taxon>
        <taxon>Bacteroides</taxon>
    </lineage>
</organism>
<dbReference type="GO" id="GO:0016787">
    <property type="term" value="F:hydrolase activity"/>
    <property type="evidence" value="ECO:0007669"/>
    <property type="project" value="InterPro"/>
</dbReference>
<dbReference type="InterPro" id="IPR004843">
    <property type="entry name" value="Calcineurin-like_PHP"/>
</dbReference>
<evidence type="ECO:0000313" key="3">
    <source>
        <dbReference type="Proteomes" id="UP000183040"/>
    </source>
</evidence>
<sequence length="267" mass="31373">MNKVYTLSFPEARNAVVSGDIHGDFNLLVYKLCVQYQMKDTVLIVAGDCGFGFEKKEYYEQMARRNAKRMNEANNWIVFVRGNHDNPLYFDGKQFKHKRFIAIPDYSILLACKHTILCVGGGISIDRRYRMEEWKKYCAKNRMCPNTEDKFGKNFYWSDEAPVYNDEMLTLINQKFAIDTVITHTAPDFCEQINKNGLHSFAASDENLLKDVEDERTTMTKLYDRLVYDAHPLTHWYYGHFHQSWHSSIEGVLFKMLDIMEFTPINY</sequence>
<dbReference type="CDD" id="cd00838">
    <property type="entry name" value="MPP_superfamily"/>
    <property type="match status" value="1"/>
</dbReference>
<proteinExistence type="predicted"/>
<feature type="domain" description="Calcineurin-like phosphoesterase" evidence="1">
    <location>
        <begin position="16"/>
        <end position="243"/>
    </location>
</feature>
<dbReference type="AlphaFoldDB" id="A0A1H4D3G9"/>